<proteinExistence type="predicted"/>
<dbReference type="AlphaFoldDB" id="A0A2R6NZ04"/>
<organism evidence="1 2">
    <name type="scientific">Hermanssonia centrifuga</name>
    <dbReference type="NCBI Taxonomy" id="98765"/>
    <lineage>
        <taxon>Eukaryota</taxon>
        <taxon>Fungi</taxon>
        <taxon>Dikarya</taxon>
        <taxon>Basidiomycota</taxon>
        <taxon>Agaricomycotina</taxon>
        <taxon>Agaricomycetes</taxon>
        <taxon>Polyporales</taxon>
        <taxon>Meruliaceae</taxon>
        <taxon>Hermanssonia</taxon>
    </lineage>
</organism>
<name>A0A2R6NZ04_9APHY</name>
<keyword evidence="2" id="KW-1185">Reference proteome</keyword>
<gene>
    <name evidence="1" type="ORF">PHLCEN_2v6589</name>
</gene>
<reference evidence="1 2" key="1">
    <citation type="submission" date="2018-02" db="EMBL/GenBank/DDBJ databases">
        <title>Genome sequence of the basidiomycete white-rot fungus Phlebia centrifuga.</title>
        <authorList>
            <person name="Granchi Z."/>
            <person name="Peng M."/>
            <person name="de Vries R.P."/>
            <person name="Hilden K."/>
            <person name="Makela M.R."/>
            <person name="Grigoriev I."/>
            <person name="Riley R."/>
        </authorList>
    </citation>
    <scope>NUCLEOTIDE SEQUENCE [LARGE SCALE GENOMIC DNA]</scope>
    <source>
        <strain evidence="1 2">FBCC195</strain>
    </source>
</reference>
<dbReference type="EMBL" id="MLYV02000632">
    <property type="protein sequence ID" value="PSR80954.1"/>
    <property type="molecule type" value="Genomic_DNA"/>
</dbReference>
<protein>
    <submittedName>
        <fullName evidence="1">Uncharacterized protein</fullName>
    </submittedName>
</protein>
<evidence type="ECO:0000313" key="2">
    <source>
        <dbReference type="Proteomes" id="UP000186601"/>
    </source>
</evidence>
<dbReference type="Proteomes" id="UP000186601">
    <property type="component" value="Unassembled WGS sequence"/>
</dbReference>
<accession>A0A2R6NZ04</accession>
<evidence type="ECO:0000313" key="1">
    <source>
        <dbReference type="EMBL" id="PSR80954.1"/>
    </source>
</evidence>
<sequence length="74" mass="8272">MVKGPRGQGKYWKRKEGNPPSYVAAEKHNYASHVLLFRQSGLPARLSTLSAGNGALSRFQMRTSTKVRLNVDRV</sequence>
<comment type="caution">
    <text evidence="1">The sequence shown here is derived from an EMBL/GenBank/DDBJ whole genome shotgun (WGS) entry which is preliminary data.</text>
</comment>